<dbReference type="EMBL" id="GGFJ01014686">
    <property type="protein sequence ID" value="MBW63827.1"/>
    <property type="molecule type" value="Transcribed_RNA"/>
</dbReference>
<organism evidence="2">
    <name type="scientific">Anopheles marajoara</name>
    <dbReference type="NCBI Taxonomy" id="58244"/>
    <lineage>
        <taxon>Eukaryota</taxon>
        <taxon>Metazoa</taxon>
        <taxon>Ecdysozoa</taxon>
        <taxon>Arthropoda</taxon>
        <taxon>Hexapoda</taxon>
        <taxon>Insecta</taxon>
        <taxon>Pterygota</taxon>
        <taxon>Neoptera</taxon>
        <taxon>Endopterygota</taxon>
        <taxon>Diptera</taxon>
        <taxon>Nematocera</taxon>
        <taxon>Culicoidea</taxon>
        <taxon>Culicidae</taxon>
        <taxon>Anophelinae</taxon>
        <taxon>Anopheles</taxon>
    </lineage>
</organism>
<proteinExistence type="predicted"/>
<dbReference type="AlphaFoldDB" id="A0A2M4CER6"/>
<sequence length="68" mass="7595">MMPLKSCIAIAGMFLLTVFQSGSSSGWLDGDAGMRTTAPHSIDRRGSSHRRGCLWTMVHPRPELREHR</sequence>
<feature type="signal peptide" evidence="1">
    <location>
        <begin position="1"/>
        <end position="25"/>
    </location>
</feature>
<evidence type="ECO:0000313" key="2">
    <source>
        <dbReference type="EMBL" id="MBW63827.1"/>
    </source>
</evidence>
<accession>A0A2M4CER6</accession>
<protein>
    <submittedName>
        <fullName evidence="2">Putative secreted protein</fullName>
    </submittedName>
</protein>
<feature type="chain" id="PRO_5014902010" evidence="1">
    <location>
        <begin position="26"/>
        <end position="68"/>
    </location>
</feature>
<keyword evidence="1" id="KW-0732">Signal</keyword>
<name>A0A2M4CER6_9DIPT</name>
<evidence type="ECO:0000256" key="1">
    <source>
        <dbReference type="SAM" id="SignalP"/>
    </source>
</evidence>
<reference evidence="2" key="1">
    <citation type="submission" date="2018-01" db="EMBL/GenBank/DDBJ databases">
        <title>An insight into the sialome of Amazonian anophelines.</title>
        <authorList>
            <person name="Ribeiro J.M."/>
            <person name="Scarpassa V."/>
            <person name="Calvo E."/>
        </authorList>
    </citation>
    <scope>NUCLEOTIDE SEQUENCE</scope>
    <source>
        <tissue evidence="2">Salivary glands</tissue>
    </source>
</reference>